<evidence type="ECO:0000313" key="2">
    <source>
        <dbReference type="EMBL" id="MBS2967090.1"/>
    </source>
</evidence>
<protein>
    <submittedName>
        <fullName evidence="2">Uncharacterized protein</fullName>
    </submittedName>
</protein>
<reference evidence="2" key="1">
    <citation type="submission" date="2021-04" db="EMBL/GenBank/DDBJ databases">
        <title>Genome based classification of Actinospica acidithermotolerans sp. nov., an actinobacterium isolated from an Indonesian hot spring.</title>
        <authorList>
            <person name="Kusuma A.B."/>
            <person name="Putra K.E."/>
            <person name="Nafisah S."/>
            <person name="Loh J."/>
            <person name="Nouioui I."/>
            <person name="Goodfellow M."/>
        </authorList>
    </citation>
    <scope>NUCLEOTIDE SEQUENCE</scope>
    <source>
        <strain evidence="2">DSM 45618</strain>
    </source>
</reference>
<gene>
    <name evidence="2" type="ORF">KGA66_28915</name>
</gene>
<sequence length="166" mass="17095">AADSADSADGQGGRAGGDHGHGEQAASAALLARVARAEPRLALGRGEIDGLADLVTEWRRRGASDLHIINTLTAGLPPSIHHPARLVECRLRGKMPAKPVPAPARPECEDCRAPLAAAGRCRACQEPATSGPRASADFVQRLTRGAALARTALRNAQASGPLPLTA</sequence>
<comment type="caution">
    <text evidence="2">The sequence shown here is derived from an EMBL/GenBank/DDBJ whole genome shotgun (WGS) entry which is preliminary data.</text>
</comment>
<name>A0A8J8BFW2_9ACTN</name>
<organism evidence="2 3">
    <name type="scientific">Actinocrinis puniceicyclus</name>
    <dbReference type="NCBI Taxonomy" id="977794"/>
    <lineage>
        <taxon>Bacteria</taxon>
        <taxon>Bacillati</taxon>
        <taxon>Actinomycetota</taxon>
        <taxon>Actinomycetes</taxon>
        <taxon>Catenulisporales</taxon>
        <taxon>Actinospicaceae</taxon>
        <taxon>Actinocrinis</taxon>
    </lineage>
</organism>
<evidence type="ECO:0000256" key="1">
    <source>
        <dbReference type="SAM" id="MobiDB-lite"/>
    </source>
</evidence>
<feature type="region of interest" description="Disordered" evidence="1">
    <location>
        <begin position="1"/>
        <end position="24"/>
    </location>
</feature>
<dbReference type="EMBL" id="JAGSXH010000303">
    <property type="protein sequence ID" value="MBS2967090.1"/>
    <property type="molecule type" value="Genomic_DNA"/>
</dbReference>
<evidence type="ECO:0000313" key="3">
    <source>
        <dbReference type="Proteomes" id="UP000677913"/>
    </source>
</evidence>
<dbReference type="AlphaFoldDB" id="A0A8J8BFW2"/>
<dbReference type="Proteomes" id="UP000677913">
    <property type="component" value="Unassembled WGS sequence"/>
</dbReference>
<keyword evidence="3" id="KW-1185">Reference proteome</keyword>
<proteinExistence type="predicted"/>
<feature type="non-terminal residue" evidence="2">
    <location>
        <position position="1"/>
    </location>
</feature>
<accession>A0A8J8BFW2</accession>